<gene>
    <name evidence="1" type="ORF">EYB31_07130</name>
</gene>
<proteinExistence type="predicted"/>
<dbReference type="Proteomes" id="UP000293142">
    <property type="component" value="Unassembled WGS sequence"/>
</dbReference>
<dbReference type="InterPro" id="IPR025681">
    <property type="entry name" value="COOH-NH2_lig"/>
</dbReference>
<dbReference type="OrthoDB" id="2078085at2"/>
<evidence type="ECO:0008006" key="3">
    <source>
        <dbReference type="Google" id="ProtNLM"/>
    </source>
</evidence>
<accession>A0A4Q9DTC8</accession>
<comment type="caution">
    <text evidence="1">The sequence shown here is derived from an EMBL/GenBank/DDBJ whole genome shotgun (WGS) entry which is preliminary data.</text>
</comment>
<dbReference type="RefSeq" id="WP_131012601.1">
    <property type="nucleotide sequence ID" value="NZ_SIRE01000005.1"/>
</dbReference>
<sequence>MTVAFIHSNEPRLRQFLKCLAIPHTSLTPEPGTYETLIQWGGFVQEQPGQRRLQPVQSVLRTRNAAKTSQLLRLHGMKPELDKEPSAAGYAYLYQIPVFHLEPLAVFERRHTATFYHSSKPQPVRYIEMEGASGFHAGRAKREAVKAIYALGLDYGIVTVGVRDAMEPVDIVRVDAEPKLTGRWAELFADAMFRYGEELQRERELRERPLTIGMDPEFLLRDHAGEVVFASQFMDKEGKAGCDSIVLPDRSKVYPLVELRPLPSPDIRELIINLQRTMQLAARKIGDSSLEWLAGGMPVKGFPLGGHIHFGNVQLNVHLLRALDNYVALPLLLLEDVTTGQRRPKYGFLGDFRRKSSLRFEYRTLPSWILSPAVTKGTLALAKLVATHYLELTRLPLQYADVQVSYYNGDKAALRDIVTGLWGELEALPSYAQYRAYLEPFKKLVMDMKSWDEQVDFRKRWKITPANEKSSADYQIMV</sequence>
<dbReference type="AlphaFoldDB" id="A0A4Q9DTC8"/>
<keyword evidence="2" id="KW-1185">Reference proteome</keyword>
<name>A0A4Q9DTC8_9BACL</name>
<evidence type="ECO:0000313" key="1">
    <source>
        <dbReference type="EMBL" id="TBL80186.1"/>
    </source>
</evidence>
<dbReference type="EMBL" id="SIRE01000005">
    <property type="protein sequence ID" value="TBL80186.1"/>
    <property type="molecule type" value="Genomic_DNA"/>
</dbReference>
<evidence type="ECO:0000313" key="2">
    <source>
        <dbReference type="Proteomes" id="UP000293142"/>
    </source>
</evidence>
<dbReference type="Pfam" id="PF14395">
    <property type="entry name" value="COOH-NH2_lig"/>
    <property type="match status" value="1"/>
</dbReference>
<protein>
    <recommendedName>
        <fullName evidence="3">Phage phiEco32-like COOH-NH2 ligase-type 2</fullName>
    </recommendedName>
</protein>
<reference evidence="1 2" key="1">
    <citation type="submission" date="2019-02" db="EMBL/GenBank/DDBJ databases">
        <title>Paenibacillus sp. nov., isolated from surface-sterilized tissue of Thalictrum simplex L.</title>
        <authorList>
            <person name="Tuo L."/>
        </authorList>
    </citation>
    <scope>NUCLEOTIDE SEQUENCE [LARGE SCALE GENOMIC DNA]</scope>
    <source>
        <strain evidence="1 2">N2SHLJ1</strain>
    </source>
</reference>
<organism evidence="1 2">
    <name type="scientific">Paenibacillus thalictri</name>
    <dbReference type="NCBI Taxonomy" id="2527873"/>
    <lineage>
        <taxon>Bacteria</taxon>
        <taxon>Bacillati</taxon>
        <taxon>Bacillota</taxon>
        <taxon>Bacilli</taxon>
        <taxon>Bacillales</taxon>
        <taxon>Paenibacillaceae</taxon>
        <taxon>Paenibacillus</taxon>
    </lineage>
</organism>